<dbReference type="EMBL" id="CAMKVN010009188">
    <property type="protein sequence ID" value="CAI2193176.1"/>
    <property type="molecule type" value="Genomic_DNA"/>
</dbReference>
<organism evidence="1 2">
    <name type="scientific">Funneliformis geosporum</name>
    <dbReference type="NCBI Taxonomy" id="1117311"/>
    <lineage>
        <taxon>Eukaryota</taxon>
        <taxon>Fungi</taxon>
        <taxon>Fungi incertae sedis</taxon>
        <taxon>Mucoromycota</taxon>
        <taxon>Glomeromycotina</taxon>
        <taxon>Glomeromycetes</taxon>
        <taxon>Glomerales</taxon>
        <taxon>Glomeraceae</taxon>
        <taxon>Funneliformis</taxon>
    </lineage>
</organism>
<feature type="non-terminal residue" evidence="1">
    <location>
        <position position="1"/>
    </location>
</feature>
<keyword evidence="2" id="KW-1185">Reference proteome</keyword>
<protein>
    <submittedName>
        <fullName evidence="1">20021_t:CDS:1</fullName>
    </submittedName>
</protein>
<accession>A0A9W4T5J0</accession>
<dbReference type="OrthoDB" id="2435254at2759"/>
<evidence type="ECO:0000313" key="2">
    <source>
        <dbReference type="Proteomes" id="UP001153678"/>
    </source>
</evidence>
<evidence type="ECO:0000313" key="1">
    <source>
        <dbReference type="EMBL" id="CAI2193176.1"/>
    </source>
</evidence>
<comment type="caution">
    <text evidence="1">The sequence shown here is derived from an EMBL/GenBank/DDBJ whole genome shotgun (WGS) entry which is preliminary data.</text>
</comment>
<dbReference type="AlphaFoldDB" id="A0A9W4T5J0"/>
<name>A0A9W4T5J0_9GLOM</name>
<sequence length="85" mass="9890">MAPKSTGKNIEAETVLQAVVLADSFNERFQPITFDMPRSLVYKKYIYFIESIHEKVKNYVKTSKWNRSYSPFKIITIVTPEARSV</sequence>
<dbReference type="Proteomes" id="UP001153678">
    <property type="component" value="Unassembled WGS sequence"/>
</dbReference>
<proteinExistence type="predicted"/>
<reference evidence="1" key="1">
    <citation type="submission" date="2022-08" db="EMBL/GenBank/DDBJ databases">
        <authorList>
            <person name="Kallberg Y."/>
            <person name="Tangrot J."/>
            <person name="Rosling A."/>
        </authorList>
    </citation>
    <scope>NUCLEOTIDE SEQUENCE</scope>
    <source>
        <strain evidence="1">Wild A</strain>
    </source>
</reference>
<gene>
    <name evidence="1" type="ORF">FWILDA_LOCUS15944</name>
</gene>